<organism evidence="2 3">
    <name type="scientific">Staphylococcus phage phiSA_BS1</name>
    <dbReference type="NCBI Taxonomy" id="2126734"/>
    <lineage>
        <taxon>Viruses</taxon>
        <taxon>Duplodnaviria</taxon>
        <taxon>Heunggongvirae</taxon>
        <taxon>Uroviricota</taxon>
        <taxon>Caudoviricetes</taxon>
        <taxon>Herelleviridae</taxon>
        <taxon>Twortvirinae</taxon>
        <taxon>Baoshanvirus</taxon>
        <taxon>Baoshanvirus BS1</taxon>
    </lineage>
</organism>
<dbReference type="Proteomes" id="UP000241797">
    <property type="component" value="Segment"/>
</dbReference>
<name>A0A2P1MXN5_9CAUD</name>
<dbReference type="RefSeq" id="YP_009799598.1">
    <property type="nucleotide sequence ID" value="NC_047945.1"/>
</dbReference>
<dbReference type="GeneID" id="54990087"/>
<protein>
    <submittedName>
        <fullName evidence="2">Uncharacterized protein</fullName>
    </submittedName>
</protein>
<feature type="region of interest" description="Disordered" evidence="1">
    <location>
        <begin position="1"/>
        <end position="32"/>
    </location>
</feature>
<feature type="compositionally biased region" description="Basic and acidic residues" evidence="1">
    <location>
        <begin position="9"/>
        <end position="25"/>
    </location>
</feature>
<accession>A0A2P1MXN5</accession>
<evidence type="ECO:0000256" key="1">
    <source>
        <dbReference type="SAM" id="MobiDB-lite"/>
    </source>
</evidence>
<evidence type="ECO:0000313" key="2">
    <source>
        <dbReference type="EMBL" id="AVP40339.1"/>
    </source>
</evidence>
<proteinExistence type="predicted"/>
<evidence type="ECO:0000313" key="3">
    <source>
        <dbReference type="Proteomes" id="UP000241797"/>
    </source>
</evidence>
<dbReference type="EMBL" id="MH078572">
    <property type="protein sequence ID" value="AVP40339.1"/>
    <property type="molecule type" value="Genomic_DNA"/>
</dbReference>
<sequence length="246" mass="28516">MSNKKSLRNKSDAKSKQEKPKRENVQTKLYNNKELSSKVHNALDKGYTLEEIQELCQAYDFDISIPSLSRYSKSREECVKNGWDLGEYLDKRKKTNVVSIEHKEQDILDTNPNSENHPFNATMSKTRDLLDDVSFLDKIISKGDIGLDEIYTLDPSIAMKAIEIKDKITDGQLKGMSLLGLRELQLKQVAKETAMTETMLEYIPEDQHEEVLNKMQEVEEEFYRNLDLDDEDRKLKESLERIGYSI</sequence>
<dbReference type="KEGG" id="vg:54990087"/>
<reference evidence="2 3" key="1">
    <citation type="submission" date="2018-03" db="EMBL/GenBank/DDBJ databases">
        <title>Isolation, the biological characteristics and genomics of two new strains of lysate Staphylococcus aureus phage.</title>
        <authorList>
            <person name="Jin X."/>
            <person name="Zhang C."/>
        </authorList>
    </citation>
    <scope>NUCLEOTIDE SEQUENCE [LARGE SCALE GENOMIC DNA]</scope>
</reference>
<keyword evidence="3" id="KW-1185">Reference proteome</keyword>